<protein>
    <submittedName>
        <fullName evidence="4">Alpha/beta hydrolase</fullName>
    </submittedName>
</protein>
<dbReference type="Proteomes" id="UP000542342">
    <property type="component" value="Unassembled WGS sequence"/>
</dbReference>
<dbReference type="Pfam" id="PF20434">
    <property type="entry name" value="BD-FAE"/>
    <property type="match status" value="1"/>
</dbReference>
<keyword evidence="1 4" id="KW-0378">Hydrolase</keyword>
<proteinExistence type="predicted"/>
<gene>
    <name evidence="4" type="ORF">H0921_14885</name>
</gene>
<dbReference type="PANTHER" id="PTHR48081">
    <property type="entry name" value="AB HYDROLASE SUPERFAMILY PROTEIN C4A8.06C"/>
    <property type="match status" value="1"/>
</dbReference>
<dbReference type="RefSeq" id="WP_194539306.1">
    <property type="nucleotide sequence ID" value="NZ_JACEFB010000014.1"/>
</dbReference>
<accession>A0A7V8VGL3</accession>
<organism evidence="4 5">
    <name type="scientific">Thermogemmata fonticola</name>
    <dbReference type="NCBI Taxonomy" id="2755323"/>
    <lineage>
        <taxon>Bacteria</taxon>
        <taxon>Pseudomonadati</taxon>
        <taxon>Planctomycetota</taxon>
        <taxon>Planctomycetia</taxon>
        <taxon>Gemmatales</taxon>
        <taxon>Gemmataceae</taxon>
        <taxon>Thermogemmata</taxon>
    </lineage>
</organism>
<dbReference type="PANTHER" id="PTHR48081:SF13">
    <property type="entry name" value="ALPHA_BETA HYDROLASE"/>
    <property type="match status" value="1"/>
</dbReference>
<evidence type="ECO:0000313" key="4">
    <source>
        <dbReference type="EMBL" id="MBA2227442.1"/>
    </source>
</evidence>
<evidence type="ECO:0000259" key="3">
    <source>
        <dbReference type="Pfam" id="PF20434"/>
    </source>
</evidence>
<dbReference type="EMBL" id="JACEFB010000014">
    <property type="protein sequence ID" value="MBA2227442.1"/>
    <property type="molecule type" value="Genomic_DNA"/>
</dbReference>
<keyword evidence="5" id="KW-1185">Reference proteome</keyword>
<feature type="domain" description="BD-FAE-like" evidence="3">
    <location>
        <begin position="50"/>
        <end position="271"/>
    </location>
</feature>
<feature type="chain" id="PRO_5030991776" evidence="2">
    <location>
        <begin position="20"/>
        <end position="315"/>
    </location>
</feature>
<dbReference type="GO" id="GO:0016787">
    <property type="term" value="F:hydrolase activity"/>
    <property type="evidence" value="ECO:0007669"/>
    <property type="project" value="UniProtKB-KW"/>
</dbReference>
<evidence type="ECO:0000313" key="5">
    <source>
        <dbReference type="Proteomes" id="UP000542342"/>
    </source>
</evidence>
<dbReference type="InterPro" id="IPR049492">
    <property type="entry name" value="BD-FAE-like_dom"/>
</dbReference>
<sequence>MLRLFACCLLLGWAAPSWITPSLLAQELPAQGGRLEDIIYARKYGCALTMDVFVPPKDKANGYGIIFCVSGGWMSDKRAINPVFVQPFVQRGYVVFAVVHGSQPKFTIPEAVEDMHAAVRYIKQHAARFRIDPDKLGVMGGSAGGHLSLMLGNAFQPADPKASDPLRRHSSRVAAVACFFPPTDFLNWSREGEVQLGEGALRAFRPPFDFTTRDPQTNKLVVIEDPQQRQAIGKTISPYYFVSKDSAPALIIHGDADKLVPLFQAQRIAEKYRQVGVPCELIIRKGAGHGWKGMDKDLELFADWFDKHLRGLNAP</sequence>
<dbReference type="InterPro" id="IPR050300">
    <property type="entry name" value="GDXG_lipolytic_enzyme"/>
</dbReference>
<feature type="signal peptide" evidence="2">
    <location>
        <begin position="1"/>
        <end position="19"/>
    </location>
</feature>
<evidence type="ECO:0000256" key="2">
    <source>
        <dbReference type="SAM" id="SignalP"/>
    </source>
</evidence>
<dbReference type="SUPFAM" id="SSF53474">
    <property type="entry name" value="alpha/beta-Hydrolases"/>
    <property type="match status" value="1"/>
</dbReference>
<keyword evidence="2" id="KW-0732">Signal</keyword>
<name>A0A7V8VGL3_9BACT</name>
<comment type="caution">
    <text evidence="4">The sequence shown here is derived from an EMBL/GenBank/DDBJ whole genome shotgun (WGS) entry which is preliminary data.</text>
</comment>
<dbReference type="Gene3D" id="3.40.50.1820">
    <property type="entry name" value="alpha/beta hydrolase"/>
    <property type="match status" value="1"/>
</dbReference>
<reference evidence="4 5" key="1">
    <citation type="submission" date="2020-07" db="EMBL/GenBank/DDBJ databases">
        <title>Thermogemmata thermophila gen. nov., sp. nov., a novel moderate thermophilic planctomycete from a Kamchatka hot spring.</title>
        <authorList>
            <person name="Elcheninov A.G."/>
            <person name="Podosokorskaya O.A."/>
            <person name="Kovaleva O.L."/>
            <person name="Novikov A."/>
            <person name="Bonch-Osmolovskaya E.A."/>
            <person name="Toshchakov S.V."/>
            <person name="Kublanov I.V."/>
        </authorList>
    </citation>
    <scope>NUCLEOTIDE SEQUENCE [LARGE SCALE GENOMIC DNA]</scope>
    <source>
        <strain evidence="4 5">2918</strain>
    </source>
</reference>
<dbReference type="AlphaFoldDB" id="A0A7V8VGL3"/>
<evidence type="ECO:0000256" key="1">
    <source>
        <dbReference type="ARBA" id="ARBA00022801"/>
    </source>
</evidence>
<dbReference type="InterPro" id="IPR029058">
    <property type="entry name" value="AB_hydrolase_fold"/>
</dbReference>